<dbReference type="SUPFAM" id="SSF53335">
    <property type="entry name" value="S-adenosyl-L-methionine-dependent methyltransferases"/>
    <property type="match status" value="1"/>
</dbReference>
<organism evidence="2 3">
    <name type="scientific">Spirosoma foliorum</name>
    <dbReference type="NCBI Taxonomy" id="2710596"/>
    <lineage>
        <taxon>Bacteria</taxon>
        <taxon>Pseudomonadati</taxon>
        <taxon>Bacteroidota</taxon>
        <taxon>Cytophagia</taxon>
        <taxon>Cytophagales</taxon>
        <taxon>Cytophagaceae</taxon>
        <taxon>Spirosoma</taxon>
    </lineage>
</organism>
<gene>
    <name evidence="2" type="ORF">H3H32_13155</name>
</gene>
<dbReference type="Proteomes" id="UP000515369">
    <property type="component" value="Chromosome"/>
</dbReference>
<dbReference type="Pfam" id="PF13649">
    <property type="entry name" value="Methyltransf_25"/>
    <property type="match status" value="1"/>
</dbReference>
<dbReference type="PANTHER" id="PTHR43591">
    <property type="entry name" value="METHYLTRANSFERASE"/>
    <property type="match status" value="1"/>
</dbReference>
<dbReference type="CDD" id="cd02440">
    <property type="entry name" value="AdoMet_MTases"/>
    <property type="match status" value="1"/>
</dbReference>
<accession>A0A7G5H3S2</accession>
<evidence type="ECO:0000313" key="2">
    <source>
        <dbReference type="EMBL" id="QMW05764.1"/>
    </source>
</evidence>
<dbReference type="EMBL" id="CP059732">
    <property type="protein sequence ID" value="QMW05764.1"/>
    <property type="molecule type" value="Genomic_DNA"/>
</dbReference>
<keyword evidence="3" id="KW-1185">Reference proteome</keyword>
<dbReference type="GO" id="GO:0032259">
    <property type="term" value="P:methylation"/>
    <property type="evidence" value="ECO:0007669"/>
    <property type="project" value="UniProtKB-KW"/>
</dbReference>
<feature type="domain" description="Methyltransferase" evidence="1">
    <location>
        <begin position="53"/>
        <end position="148"/>
    </location>
</feature>
<dbReference type="GO" id="GO:0008168">
    <property type="term" value="F:methyltransferase activity"/>
    <property type="evidence" value="ECO:0007669"/>
    <property type="project" value="UniProtKB-KW"/>
</dbReference>
<dbReference type="AlphaFoldDB" id="A0A7G5H3S2"/>
<dbReference type="KEGG" id="sfol:H3H32_13155"/>
<keyword evidence="2" id="KW-0489">Methyltransferase</keyword>
<evidence type="ECO:0000259" key="1">
    <source>
        <dbReference type="Pfam" id="PF13649"/>
    </source>
</evidence>
<dbReference type="InterPro" id="IPR041698">
    <property type="entry name" value="Methyltransf_25"/>
</dbReference>
<evidence type="ECO:0000313" key="3">
    <source>
        <dbReference type="Proteomes" id="UP000515369"/>
    </source>
</evidence>
<name>A0A7G5H3S2_9BACT</name>
<reference evidence="2 3" key="1">
    <citation type="submission" date="2020-07" db="EMBL/GenBank/DDBJ databases">
        <title>Spirosoma foliorum sp. nov., isolated from the leaves on the Nejang mountain Korea, Republic of.</title>
        <authorList>
            <person name="Ho H."/>
            <person name="Lee Y.-J."/>
            <person name="Nurcahyanto D.-A."/>
            <person name="Kim S.-G."/>
        </authorList>
    </citation>
    <scope>NUCLEOTIDE SEQUENCE [LARGE SCALE GENOMIC DNA]</scope>
    <source>
        <strain evidence="2 3">PL0136</strain>
    </source>
</reference>
<protein>
    <submittedName>
        <fullName evidence="2">Methyltransferase domain-containing protein</fullName>
    </submittedName>
</protein>
<sequence>MQTSEDIIREQQRAVWNQFAPGWKKWDDFTMRFLQPMGDAIIRAIDLNERDTVLDVATGTGEPGLTIASIVTKGSVIGTDLSENMLSIAAEKAQQSGLTNYTTQVADVSKLPFADTSFDAVSCRMGFMFFPDMAQAARELVRVLRPNGRLATSVWAGPADNAWIGLLMGVINRALQLPPPPQGAPGMFRCAQPGIISGLLEAAGLSGVTETVLSGQVIYSSPDEYWTNMNEVAAPVVAALKQTDSETINRIKEEVWALLKEKYGNGELALPFSTLIIQGSK</sequence>
<dbReference type="RefSeq" id="WP_182463142.1">
    <property type="nucleotide sequence ID" value="NZ_CP059732.1"/>
</dbReference>
<dbReference type="Gene3D" id="3.40.50.150">
    <property type="entry name" value="Vaccinia Virus protein VP39"/>
    <property type="match status" value="1"/>
</dbReference>
<keyword evidence="2" id="KW-0808">Transferase</keyword>
<proteinExistence type="predicted"/>
<dbReference type="InterPro" id="IPR029063">
    <property type="entry name" value="SAM-dependent_MTases_sf"/>
</dbReference>